<name>A0A839ACV2_9HYPH</name>
<sequence length="130" mass="14520">MLFVALSSARTSLADDVDAALRQIITDQMEAFQSDNAAAAFAFAAPAIKERFQKPDIFMKMVRQGYRPVYRPKSVSFGQFKQTSHGPTQEVFVIGPDGKSWLALYTFEEQPDGSWRISGCYLTEDEAQAI</sequence>
<dbReference type="InterPro" id="IPR032347">
    <property type="entry name" value="DUF4864"/>
</dbReference>
<comment type="caution">
    <text evidence="1">The sequence shown here is derived from an EMBL/GenBank/DDBJ whole genome shotgun (WGS) entry which is preliminary data.</text>
</comment>
<evidence type="ECO:0000313" key="2">
    <source>
        <dbReference type="Proteomes" id="UP000541109"/>
    </source>
</evidence>
<keyword evidence="2" id="KW-1185">Reference proteome</keyword>
<accession>A0A839ACV2</accession>
<dbReference type="Proteomes" id="UP000541109">
    <property type="component" value="Unassembled WGS sequence"/>
</dbReference>
<evidence type="ECO:0000313" key="1">
    <source>
        <dbReference type="EMBL" id="MBA5776804.1"/>
    </source>
</evidence>
<dbReference type="Pfam" id="PF16156">
    <property type="entry name" value="DUF4864"/>
    <property type="match status" value="1"/>
</dbReference>
<reference evidence="1 2" key="1">
    <citation type="submission" date="2020-07" db="EMBL/GenBank/DDBJ databases">
        <title>Stappia sp., F7233, whole genome shotgun sequencing project.</title>
        <authorList>
            <person name="Jiang S."/>
            <person name="Liu Z.W."/>
            <person name="Du Z.J."/>
        </authorList>
    </citation>
    <scope>NUCLEOTIDE SEQUENCE [LARGE SCALE GENOMIC DNA]</scope>
    <source>
        <strain evidence="1 2">F7233</strain>
    </source>
</reference>
<dbReference type="AlphaFoldDB" id="A0A839ACV2"/>
<protein>
    <submittedName>
        <fullName evidence="1">DUF4864 domain-containing protein</fullName>
    </submittedName>
</protein>
<proteinExistence type="predicted"/>
<dbReference type="EMBL" id="JACFXV010000043">
    <property type="protein sequence ID" value="MBA5776804.1"/>
    <property type="molecule type" value="Genomic_DNA"/>
</dbReference>
<gene>
    <name evidence="1" type="ORF">H2509_06640</name>
</gene>
<organism evidence="1 2">
    <name type="scientific">Stappia albiluteola</name>
    <dbReference type="NCBI Taxonomy" id="2758565"/>
    <lineage>
        <taxon>Bacteria</taxon>
        <taxon>Pseudomonadati</taxon>
        <taxon>Pseudomonadota</taxon>
        <taxon>Alphaproteobacteria</taxon>
        <taxon>Hyphomicrobiales</taxon>
        <taxon>Stappiaceae</taxon>
        <taxon>Stappia</taxon>
    </lineage>
</organism>